<evidence type="ECO:0000313" key="2">
    <source>
        <dbReference type="EMBL" id="CAF1174742.1"/>
    </source>
</evidence>
<sequence>MTNGHSSMDIDDNDELLCELDVEFRRTEQSIYVFQYPIRPNYRSYDEISFASARIKEKHSLVEMDLLVDPQCSNYYSARGKQFADSTNNENGKQFFNSDRMDKQTIASTISSNGDCYSVGIFNNITRQLVLCPLKSIIQLRPQFNYLDTSSSTSGTTKDGNTNDDDQMNGSDGEQSGSESEENKPEPAASLVTMKFAKKESDYHKKKRLQSYGYFRQMRDDDRWQDLVCVMNAHSFDAQRIREKFLSNEKQEEQQQQPTMINETKEL</sequence>
<comment type="caution">
    <text evidence="2">The sequence shown here is derived from an EMBL/GenBank/DDBJ whole genome shotgun (WGS) entry which is preliminary data.</text>
</comment>
<dbReference type="EMBL" id="CAJNON010000293">
    <property type="protein sequence ID" value="CAF1174742.1"/>
    <property type="molecule type" value="Genomic_DNA"/>
</dbReference>
<reference evidence="2" key="1">
    <citation type="submission" date="2021-02" db="EMBL/GenBank/DDBJ databases">
        <authorList>
            <person name="Nowell W R."/>
        </authorList>
    </citation>
    <scope>NUCLEOTIDE SEQUENCE</scope>
</reference>
<dbReference type="InterPro" id="IPR006886">
    <property type="entry name" value="RNA_pol_III_Rpc5"/>
</dbReference>
<dbReference type="GO" id="GO:0005666">
    <property type="term" value="C:RNA polymerase III complex"/>
    <property type="evidence" value="ECO:0007669"/>
    <property type="project" value="TreeGrafter"/>
</dbReference>
<feature type="region of interest" description="Disordered" evidence="1">
    <location>
        <begin position="246"/>
        <end position="267"/>
    </location>
</feature>
<dbReference type="PANTHER" id="PTHR12069:SF0">
    <property type="entry name" value="DNA-DIRECTED RNA POLYMERASE III SUBUNIT RPC5"/>
    <property type="match status" value="1"/>
</dbReference>
<evidence type="ECO:0000256" key="1">
    <source>
        <dbReference type="SAM" id="MobiDB-lite"/>
    </source>
</evidence>
<evidence type="ECO:0000313" key="4">
    <source>
        <dbReference type="Proteomes" id="UP000663891"/>
    </source>
</evidence>
<gene>
    <name evidence="3" type="ORF">OKA104_LOCUS32644</name>
    <name evidence="2" type="ORF">VCS650_LOCUS24132</name>
</gene>
<feature type="compositionally biased region" description="Low complexity" evidence="1">
    <location>
        <begin position="148"/>
        <end position="160"/>
    </location>
</feature>
<organism evidence="2 4">
    <name type="scientific">Adineta steineri</name>
    <dbReference type="NCBI Taxonomy" id="433720"/>
    <lineage>
        <taxon>Eukaryota</taxon>
        <taxon>Metazoa</taxon>
        <taxon>Spiralia</taxon>
        <taxon>Gnathifera</taxon>
        <taxon>Rotifera</taxon>
        <taxon>Eurotatoria</taxon>
        <taxon>Bdelloidea</taxon>
        <taxon>Adinetida</taxon>
        <taxon>Adinetidae</taxon>
        <taxon>Adineta</taxon>
    </lineage>
</organism>
<name>A0A814UHG3_9BILA</name>
<evidence type="ECO:0000313" key="3">
    <source>
        <dbReference type="EMBL" id="CAF4048689.1"/>
    </source>
</evidence>
<protein>
    <submittedName>
        <fullName evidence="2">Uncharacterized protein</fullName>
    </submittedName>
</protein>
<proteinExistence type="predicted"/>
<dbReference type="Proteomes" id="UP000663891">
    <property type="component" value="Unassembled WGS sequence"/>
</dbReference>
<feature type="compositionally biased region" description="Polar residues" evidence="1">
    <location>
        <begin position="254"/>
        <end position="267"/>
    </location>
</feature>
<dbReference type="Pfam" id="PF04801">
    <property type="entry name" value="RPC5"/>
    <property type="match status" value="1"/>
</dbReference>
<dbReference type="EMBL" id="CAJOAY010003966">
    <property type="protein sequence ID" value="CAF4048689.1"/>
    <property type="molecule type" value="Genomic_DNA"/>
</dbReference>
<dbReference type="GO" id="GO:0042797">
    <property type="term" value="P:tRNA transcription by RNA polymerase III"/>
    <property type="evidence" value="ECO:0007669"/>
    <property type="project" value="TreeGrafter"/>
</dbReference>
<dbReference type="AlphaFoldDB" id="A0A814UHG3"/>
<feature type="region of interest" description="Disordered" evidence="1">
    <location>
        <begin position="148"/>
        <end position="189"/>
    </location>
</feature>
<accession>A0A814UHG3</accession>
<dbReference type="Proteomes" id="UP000663881">
    <property type="component" value="Unassembled WGS sequence"/>
</dbReference>
<dbReference type="PANTHER" id="PTHR12069">
    <property type="entry name" value="DNA-DIRECTED RNA POLYMERASES III 80 KDA POLYPEPTIDE RNA POLYMERASE III SUBUNIT 5"/>
    <property type="match status" value="1"/>
</dbReference>
<dbReference type="OrthoDB" id="340681at2759"/>